<evidence type="ECO:0000256" key="1">
    <source>
        <dbReference type="ARBA" id="ARBA00022676"/>
    </source>
</evidence>
<evidence type="ECO:0000259" key="4">
    <source>
        <dbReference type="Pfam" id="PF13439"/>
    </source>
</evidence>
<dbReference type="Pfam" id="PF13439">
    <property type="entry name" value="Glyco_transf_4"/>
    <property type="match status" value="1"/>
</dbReference>
<dbReference type="GO" id="GO:0016757">
    <property type="term" value="F:glycosyltransferase activity"/>
    <property type="evidence" value="ECO:0007669"/>
    <property type="project" value="UniProtKB-KW"/>
</dbReference>
<dbReference type="EC" id="2.4.1.-" evidence="5"/>
<sequence length="421" mass="47889">MTAFSRQENRVNSRILYVHYGENWLRGSEIVLLDLLNTAKQHHYSPVLWCNSEVLAKQATKLGIEVIIDNFVCLGYWTTPRWNFHQYFKLLFKAKKLLLHYKISLVHCNNGAPCQWMVPVCKFMAMPLLLHLHARYMYRDRLTLLFHGADSVIGVSQSVIDIFKHNEFNSQPVAVIYNGINPQRILSPCPRNIRAELSAKDTDFVILYLGSLIPRKAVEQLLYALAKLKKHYQVKLAIVGSGSEAAKLTHLVTQLNLTHNVKFFSASDKVAEIYSSNADCFISVPLEEVFGLTLAEASFAKLPIITSNIPGINEIYTDQVNALLVSPNNTDELVNAIKSLIDRPLLRKNLASKAQKHIIKMFSLKRQFIAFNLVYQSLLQRDSKHSMTKLIFLHTKTLLIAFLTKGYTHILLKLSSGKSHD</sequence>
<dbReference type="SUPFAM" id="SSF53756">
    <property type="entry name" value="UDP-Glycosyltransferase/glycogen phosphorylase"/>
    <property type="match status" value="1"/>
</dbReference>
<evidence type="ECO:0000256" key="2">
    <source>
        <dbReference type="ARBA" id="ARBA00022679"/>
    </source>
</evidence>
<proteinExistence type="predicted"/>
<name>A0ABQ0MYF0_9GAMM</name>
<keyword evidence="6" id="KW-1185">Reference proteome</keyword>
<reference evidence="5 6" key="1">
    <citation type="submission" date="2017-06" db="EMBL/GenBank/DDBJ databases">
        <title>Whole Genome Sequences of Colwellia marinimaniae MTCD1.</title>
        <authorList>
            <person name="Kusumoto H."/>
            <person name="Inoue M."/>
            <person name="Tanikawa K."/>
            <person name="Maeji H."/>
            <person name="Cameron J.H."/>
            <person name="Bartlett D.H."/>
        </authorList>
    </citation>
    <scope>NUCLEOTIDE SEQUENCE [LARGE SCALE GENOMIC DNA]</scope>
    <source>
        <strain evidence="5 6">MTCD1</strain>
    </source>
</reference>
<organism evidence="5 6">
    <name type="scientific">Colwellia marinimaniae</name>
    <dbReference type="NCBI Taxonomy" id="1513592"/>
    <lineage>
        <taxon>Bacteria</taxon>
        <taxon>Pseudomonadati</taxon>
        <taxon>Pseudomonadota</taxon>
        <taxon>Gammaproteobacteria</taxon>
        <taxon>Alteromonadales</taxon>
        <taxon>Colwelliaceae</taxon>
        <taxon>Colwellia</taxon>
    </lineage>
</organism>
<dbReference type="PANTHER" id="PTHR12526">
    <property type="entry name" value="GLYCOSYLTRANSFERASE"/>
    <property type="match status" value="1"/>
</dbReference>
<dbReference type="InterPro" id="IPR028098">
    <property type="entry name" value="Glyco_trans_4-like_N"/>
</dbReference>
<dbReference type="RefSeq" id="WP_057180476.1">
    <property type="nucleotide sequence ID" value="NZ_BDQM01000033.1"/>
</dbReference>
<dbReference type="CDD" id="cd03801">
    <property type="entry name" value="GT4_PimA-like"/>
    <property type="match status" value="1"/>
</dbReference>
<accession>A0ABQ0MYF0</accession>
<dbReference type="Gene3D" id="3.40.50.2000">
    <property type="entry name" value="Glycogen Phosphorylase B"/>
    <property type="match status" value="2"/>
</dbReference>
<evidence type="ECO:0000259" key="3">
    <source>
        <dbReference type="Pfam" id="PF00534"/>
    </source>
</evidence>
<protein>
    <submittedName>
        <fullName evidence="5">Glycosyl transferase</fullName>
        <ecNumber evidence="5">2.4.1.-</ecNumber>
    </submittedName>
</protein>
<dbReference type="PANTHER" id="PTHR12526:SF629">
    <property type="entry name" value="TEICHURONIC ACID BIOSYNTHESIS GLYCOSYLTRANSFERASE TUAH-RELATED"/>
    <property type="match status" value="1"/>
</dbReference>
<dbReference type="Proteomes" id="UP000197068">
    <property type="component" value="Unassembled WGS sequence"/>
</dbReference>
<feature type="domain" description="Glycosyl transferase family 1" evidence="3">
    <location>
        <begin position="192"/>
        <end position="356"/>
    </location>
</feature>
<feature type="domain" description="Glycosyltransferase subfamily 4-like N-terminal" evidence="4">
    <location>
        <begin position="27"/>
        <end position="184"/>
    </location>
</feature>
<evidence type="ECO:0000313" key="5">
    <source>
        <dbReference type="EMBL" id="GAW97407.1"/>
    </source>
</evidence>
<dbReference type="InterPro" id="IPR001296">
    <property type="entry name" value="Glyco_trans_1"/>
</dbReference>
<dbReference type="Pfam" id="PF00534">
    <property type="entry name" value="Glycos_transf_1"/>
    <property type="match status" value="1"/>
</dbReference>
<comment type="caution">
    <text evidence="5">The sequence shown here is derived from an EMBL/GenBank/DDBJ whole genome shotgun (WGS) entry which is preliminary data.</text>
</comment>
<gene>
    <name evidence="5" type="primary">sypI</name>
    <name evidence="5" type="ORF">MTCD1_03034</name>
</gene>
<evidence type="ECO:0000313" key="6">
    <source>
        <dbReference type="Proteomes" id="UP000197068"/>
    </source>
</evidence>
<keyword evidence="2 5" id="KW-0808">Transferase</keyword>
<dbReference type="EMBL" id="BDQM01000033">
    <property type="protein sequence ID" value="GAW97407.1"/>
    <property type="molecule type" value="Genomic_DNA"/>
</dbReference>
<keyword evidence="1 5" id="KW-0328">Glycosyltransferase</keyword>